<feature type="compositionally biased region" description="Polar residues" evidence="20">
    <location>
        <begin position="1164"/>
        <end position="1175"/>
    </location>
</feature>
<feature type="compositionally biased region" description="Basic and acidic residues" evidence="20">
    <location>
        <begin position="981"/>
        <end position="996"/>
    </location>
</feature>
<feature type="region of interest" description="Disordered" evidence="20">
    <location>
        <begin position="665"/>
        <end position="804"/>
    </location>
</feature>
<dbReference type="Gene3D" id="3.30.40.10">
    <property type="entry name" value="Zinc/RING finger domain, C3HC4 (zinc finger)"/>
    <property type="match status" value="1"/>
</dbReference>
<keyword evidence="4" id="KW-0678">Repressor</keyword>
<feature type="compositionally biased region" description="Basic residues" evidence="20">
    <location>
        <begin position="738"/>
        <end position="747"/>
    </location>
</feature>
<evidence type="ECO:0000256" key="13">
    <source>
        <dbReference type="ARBA" id="ARBA00022853"/>
    </source>
</evidence>
<evidence type="ECO:0000256" key="16">
    <source>
        <dbReference type="ARBA" id="ARBA00023163"/>
    </source>
</evidence>
<feature type="compositionally biased region" description="Basic and acidic residues" evidence="20">
    <location>
        <begin position="717"/>
        <end position="737"/>
    </location>
</feature>
<dbReference type="GO" id="GO:0070775">
    <property type="term" value="C:H3 histone acetyltransferase complex"/>
    <property type="evidence" value="ECO:0007669"/>
    <property type="project" value="UniProtKB-ARBA"/>
</dbReference>
<feature type="compositionally biased region" description="Basic and acidic residues" evidence="20">
    <location>
        <begin position="914"/>
        <end position="923"/>
    </location>
</feature>
<dbReference type="InterPro" id="IPR016181">
    <property type="entry name" value="Acyl_CoA_acyltransferase"/>
</dbReference>
<dbReference type="GO" id="GO:0008270">
    <property type="term" value="F:zinc ion binding"/>
    <property type="evidence" value="ECO:0007669"/>
    <property type="project" value="UniProtKB-KW"/>
</dbReference>
<dbReference type="GO" id="GO:0003677">
    <property type="term" value="F:DNA binding"/>
    <property type="evidence" value="ECO:0007669"/>
    <property type="project" value="InterPro"/>
</dbReference>
<dbReference type="PROSITE" id="PS51726">
    <property type="entry name" value="MYST_HAT"/>
    <property type="match status" value="1"/>
</dbReference>
<dbReference type="GO" id="GO:0010484">
    <property type="term" value="F:histone H3 acetyltransferase activity"/>
    <property type="evidence" value="ECO:0007669"/>
    <property type="project" value="TreeGrafter"/>
</dbReference>
<keyword evidence="6" id="KW-0597">Phosphoprotein</keyword>
<dbReference type="GO" id="GO:0006357">
    <property type="term" value="P:regulation of transcription by RNA polymerase II"/>
    <property type="evidence" value="ECO:0007669"/>
    <property type="project" value="TreeGrafter"/>
</dbReference>
<keyword evidence="14" id="KW-0007">Acetylation</keyword>
<feature type="domain" description="PHD-type" evidence="21">
    <location>
        <begin position="188"/>
        <end position="247"/>
    </location>
</feature>
<feature type="domain" description="PHD-type" evidence="21">
    <location>
        <begin position="244"/>
        <end position="294"/>
    </location>
</feature>
<dbReference type="Pfam" id="PF01853">
    <property type="entry name" value="MOZ_SAS"/>
    <property type="match status" value="1"/>
</dbReference>
<evidence type="ECO:0000256" key="3">
    <source>
        <dbReference type="ARBA" id="ARBA00013184"/>
    </source>
</evidence>
<dbReference type="InterPro" id="IPR001965">
    <property type="entry name" value="Znf_PHD"/>
</dbReference>
<dbReference type="CDD" id="cd15527">
    <property type="entry name" value="PHD2_KAT6A_6B"/>
    <property type="match status" value="1"/>
</dbReference>
<comment type="subcellular location">
    <subcellularLocation>
        <location evidence="1">Nucleus</location>
    </subcellularLocation>
</comment>
<accession>A0AA35T2Q7</accession>
<dbReference type="PANTHER" id="PTHR10615">
    <property type="entry name" value="HISTONE ACETYLTRANSFERASE"/>
    <property type="match status" value="1"/>
</dbReference>
<dbReference type="InterPro" id="IPR002717">
    <property type="entry name" value="HAT_MYST-type"/>
</dbReference>
<evidence type="ECO:0000256" key="5">
    <source>
        <dbReference type="ARBA" id="ARBA00022499"/>
    </source>
</evidence>
<evidence type="ECO:0000256" key="15">
    <source>
        <dbReference type="ARBA" id="ARBA00023015"/>
    </source>
</evidence>
<dbReference type="Pfam" id="PF00628">
    <property type="entry name" value="PHD"/>
    <property type="match status" value="1"/>
</dbReference>
<evidence type="ECO:0000256" key="4">
    <source>
        <dbReference type="ARBA" id="ARBA00022491"/>
    </source>
</evidence>
<dbReference type="FunFam" id="3.40.630.30:FF:000001">
    <property type="entry name" value="Histone acetyltransferase"/>
    <property type="match status" value="1"/>
</dbReference>
<keyword evidence="11" id="KW-0862">Zinc</keyword>
<dbReference type="EC" id="2.3.1.48" evidence="3"/>
<evidence type="ECO:0000256" key="14">
    <source>
        <dbReference type="ARBA" id="ARBA00022990"/>
    </source>
</evidence>
<keyword evidence="10 19" id="KW-0863">Zinc-finger</keyword>
<comment type="similarity">
    <text evidence="2">Belongs to the MYST (SAS/MOZ) family.</text>
</comment>
<feature type="compositionally biased region" description="Low complexity" evidence="20">
    <location>
        <begin position="949"/>
        <end position="966"/>
    </location>
</feature>
<dbReference type="SUPFAM" id="SSF57903">
    <property type="entry name" value="FYVE/PHD zinc finger"/>
    <property type="match status" value="2"/>
</dbReference>
<keyword evidence="5" id="KW-1017">Isopeptide bond</keyword>
<dbReference type="FunFam" id="3.30.40.10:FF:000005">
    <property type="entry name" value="zinc finger protein isoform X1"/>
    <property type="match status" value="1"/>
</dbReference>
<dbReference type="InterPro" id="IPR040706">
    <property type="entry name" value="Zf-MYST"/>
</dbReference>
<evidence type="ECO:0000256" key="19">
    <source>
        <dbReference type="PROSITE-ProRule" id="PRU00146"/>
    </source>
</evidence>
<proteinExistence type="inferred from homology"/>
<dbReference type="FunFam" id="3.30.60.60:FF:000001">
    <property type="entry name" value="Histone acetyltransferase"/>
    <property type="match status" value="1"/>
</dbReference>
<evidence type="ECO:0000259" key="23">
    <source>
        <dbReference type="PROSITE" id="PS52014"/>
    </source>
</evidence>
<protein>
    <recommendedName>
        <fullName evidence="3">histone acetyltransferase</fullName>
        <ecNumber evidence="3">2.3.1.48</ecNumber>
    </recommendedName>
</protein>
<dbReference type="Pfam" id="PF21524">
    <property type="entry name" value="SAMD1_WH"/>
    <property type="match status" value="1"/>
</dbReference>
<evidence type="ECO:0000256" key="1">
    <source>
        <dbReference type="ARBA" id="ARBA00004123"/>
    </source>
</evidence>
<feature type="compositionally biased region" description="Pro residues" evidence="20">
    <location>
        <begin position="1183"/>
        <end position="1202"/>
    </location>
</feature>
<feature type="non-terminal residue" evidence="24">
    <location>
        <position position="1"/>
    </location>
</feature>
<dbReference type="SMART" id="SM00249">
    <property type="entry name" value="PHD"/>
    <property type="match status" value="2"/>
</dbReference>
<evidence type="ECO:0000256" key="20">
    <source>
        <dbReference type="SAM" id="MobiDB-lite"/>
    </source>
</evidence>
<feature type="compositionally biased region" description="Polar residues" evidence="20">
    <location>
        <begin position="1112"/>
        <end position="1123"/>
    </location>
</feature>
<dbReference type="InterPro" id="IPR036388">
    <property type="entry name" value="WH-like_DNA-bd_sf"/>
</dbReference>
<feature type="active site" description="Proton donor/acceptor" evidence="18">
    <location>
        <position position="567"/>
    </location>
</feature>
<organism evidence="24 25">
    <name type="scientific">Geodia barretti</name>
    <name type="common">Barrett's horny sponge</name>
    <dbReference type="NCBI Taxonomy" id="519541"/>
    <lineage>
        <taxon>Eukaryota</taxon>
        <taxon>Metazoa</taxon>
        <taxon>Porifera</taxon>
        <taxon>Demospongiae</taxon>
        <taxon>Heteroscleromorpha</taxon>
        <taxon>Tetractinellida</taxon>
        <taxon>Astrophorina</taxon>
        <taxon>Geodiidae</taxon>
        <taxon>Geodia</taxon>
    </lineage>
</organism>
<keyword evidence="17" id="KW-0539">Nucleus</keyword>
<dbReference type="PROSITE" id="PS52014">
    <property type="entry name" value="SAMD1_WH"/>
    <property type="match status" value="1"/>
</dbReference>
<dbReference type="CDD" id="cd04301">
    <property type="entry name" value="NAT_SF"/>
    <property type="match status" value="1"/>
</dbReference>
<evidence type="ECO:0000256" key="9">
    <source>
        <dbReference type="ARBA" id="ARBA00022737"/>
    </source>
</evidence>
<dbReference type="InterPro" id="IPR048589">
    <property type="entry name" value="SAMD1-like_WH"/>
</dbReference>
<keyword evidence="12" id="KW-0832">Ubl conjugation</keyword>
<evidence type="ECO:0000259" key="22">
    <source>
        <dbReference type="PROSITE" id="PS51726"/>
    </source>
</evidence>
<feature type="region of interest" description="Disordered" evidence="20">
    <location>
        <begin position="857"/>
        <end position="1083"/>
    </location>
</feature>
<evidence type="ECO:0000256" key="2">
    <source>
        <dbReference type="ARBA" id="ARBA00010107"/>
    </source>
</evidence>
<dbReference type="PROSITE" id="PS50016">
    <property type="entry name" value="ZF_PHD_2"/>
    <property type="match status" value="2"/>
</dbReference>
<evidence type="ECO:0000256" key="18">
    <source>
        <dbReference type="PIRSR" id="PIRSR602717-51"/>
    </source>
</evidence>
<evidence type="ECO:0000256" key="12">
    <source>
        <dbReference type="ARBA" id="ARBA00022843"/>
    </source>
</evidence>
<keyword evidence="25" id="KW-1185">Reference proteome</keyword>
<dbReference type="AlphaFoldDB" id="A0AA35T2Q7"/>
<dbReference type="Gene3D" id="3.40.630.30">
    <property type="match status" value="1"/>
</dbReference>
<evidence type="ECO:0000256" key="17">
    <source>
        <dbReference type="ARBA" id="ARBA00023242"/>
    </source>
</evidence>
<dbReference type="GO" id="GO:0040029">
    <property type="term" value="P:epigenetic regulation of gene expression"/>
    <property type="evidence" value="ECO:0007669"/>
    <property type="project" value="UniProtKB-ARBA"/>
</dbReference>
<keyword evidence="15" id="KW-0805">Transcription regulation</keyword>
<sequence length="1202" mass="134458">MPRGRKTRTPVRSESPTAGGSDGDLDEDIVEQLLSSIRRIKGQKQRPGEERICSTMNIRYGVSPEVSLMMLEKAVQSNRIIKLINKGLPSYRDPDTLSVSRSVLNSADLVRMIRKSILKINLEGATLREIEAQICSEYGLVQGTEVMDQLKASVTKQLEQGALEKHGRLLRVPVFPLEVFPEPKVKPSAICSFCLGTAERNRQGKQEDLLSCHECGNSGHPTCLQYTPALVTRIRAEPWLCLECKRCVQCDQAANADDLLICDSCDKGFHMDCLDPPVSGLPEGRWICPICVPPPNRRRGMNKSGGSHFLTPKRPRKTAGYYSDYDGYTPLPKKRKKSGMDGVDFDELLEPMIQPQLPPGVTESDLELFKKAQERAMASMATSINGKTLDPTARSPPMIEFGKYEMKTWYSSPYPQEYAILPKLVLCEFCLKYMKSRTILKTHRAKCQWFHPPGNEIYRKCELSVFEVDGMASKIYCQNLCLLAKLFLDHKTLYYDVEPFLFYVLTKNDRKGCHLVGYFSKEKSCQQKYNVSCIMTMPQYQRQGFGRFLIDFSYLLSRVENQPGSPEKPLSDLGRISYHSYWKSVIMEYLYNTSLPRISIRTISQDLGMDPHDVAATLQMVNMIRLKEDGGVAIVKDMTVLEAHMEKVRNSIRIELDSEALHWSPLVQSGGDTTTATEDTEEEEVEGNPEVKDDSKPVEEGREADGEDEEEEEEEEEGKKEKESGVEERKEEGETEPKRKRTRRRRRDYPMGPQRRSTHRANATPTNRPVQRRERERPAVIETAIRRSTRQRKGRPTWVPRKGAPMFSRHAEAYLRAVATPFNFSDPVSARTRSQNVIKIERGKLFHLGLSNFEPLRRQTTSSSGDEALVPAGRQKSETANGGEDSVVPTSKDSVPLTRSSSRRRAASPKKKRGTGEEGHSSEESDNVLVSPERLRPPARLEYSESDSESSGSDSENSDSSSESSSAETPTKPALSTDAPTEEKIAKEPQGRERYNTRGAQACIQSEAEKAPLGLLHEASDVEEFDESESSEEEPERGPVTRNSSKAKGSSKEHTPGSSPRLRDEQTSPEINVTDELSPRQFRASPLIVSLPIAQLTRSKLHQDILTPSPEPTRQTAVATPLQTAPEAAVHQPKLSPPPVVSVGETEDLPIDVTATPGFPPIQPSHQINPATSNPVLPEFMPSLPPQLPSQPPQLPSLPPQL</sequence>
<evidence type="ECO:0000256" key="7">
    <source>
        <dbReference type="ARBA" id="ARBA00022679"/>
    </source>
</evidence>
<dbReference type="InterPro" id="IPR013083">
    <property type="entry name" value="Znf_RING/FYVE/PHD"/>
</dbReference>
<gene>
    <name evidence="24" type="ORF">GBAR_LOCUS22520</name>
</gene>
<feature type="compositionally biased region" description="Acidic residues" evidence="20">
    <location>
        <begin position="1021"/>
        <end position="1035"/>
    </location>
</feature>
<evidence type="ECO:0000256" key="6">
    <source>
        <dbReference type="ARBA" id="ARBA00022553"/>
    </source>
</evidence>
<dbReference type="InterPro" id="IPR019787">
    <property type="entry name" value="Znf_PHD-finger"/>
</dbReference>
<feature type="domain" description="MYST-type HAT" evidence="22">
    <location>
        <begin position="391"/>
        <end position="665"/>
    </location>
</feature>
<dbReference type="GO" id="GO:0003682">
    <property type="term" value="F:chromatin binding"/>
    <property type="evidence" value="ECO:0007669"/>
    <property type="project" value="TreeGrafter"/>
</dbReference>
<keyword evidence="13" id="KW-0156">Chromatin regulator</keyword>
<evidence type="ECO:0000256" key="11">
    <source>
        <dbReference type="ARBA" id="ARBA00022833"/>
    </source>
</evidence>
<dbReference type="InterPro" id="IPR011011">
    <property type="entry name" value="Znf_FYVE_PHD"/>
</dbReference>
<keyword evidence="8" id="KW-0479">Metal-binding</keyword>
<keyword evidence="16" id="KW-0804">Transcription</keyword>
<evidence type="ECO:0000256" key="10">
    <source>
        <dbReference type="ARBA" id="ARBA00022771"/>
    </source>
</evidence>
<feature type="compositionally biased region" description="Acidic residues" evidence="20">
    <location>
        <begin position="678"/>
        <end position="687"/>
    </location>
</feature>
<dbReference type="EMBL" id="CASHTH010003108">
    <property type="protein sequence ID" value="CAI8040393.1"/>
    <property type="molecule type" value="Genomic_DNA"/>
</dbReference>
<comment type="caution">
    <text evidence="24">The sequence shown here is derived from an EMBL/GenBank/DDBJ whole genome shotgun (WGS) entry which is preliminary data.</text>
</comment>
<dbReference type="Pfam" id="PF17772">
    <property type="entry name" value="zf-MYST"/>
    <property type="match status" value="1"/>
</dbReference>
<evidence type="ECO:0000256" key="8">
    <source>
        <dbReference type="ARBA" id="ARBA00022723"/>
    </source>
</evidence>
<dbReference type="Gene3D" id="3.30.60.60">
    <property type="entry name" value="N-acetyl transferase-like"/>
    <property type="match status" value="1"/>
</dbReference>
<feature type="region of interest" description="Disordered" evidence="20">
    <location>
        <begin position="1"/>
        <end position="26"/>
    </location>
</feature>
<dbReference type="PANTHER" id="PTHR10615:SF217">
    <property type="entry name" value="HISTONE ACETYLTRANSFERASE"/>
    <property type="match status" value="1"/>
</dbReference>
<reference evidence="24" key="1">
    <citation type="submission" date="2023-03" db="EMBL/GenBank/DDBJ databases">
        <authorList>
            <person name="Steffen K."/>
            <person name="Cardenas P."/>
        </authorList>
    </citation>
    <scope>NUCLEOTIDE SEQUENCE</scope>
</reference>
<keyword evidence="7" id="KW-0808">Transferase</keyword>
<dbReference type="GO" id="GO:0005634">
    <property type="term" value="C:nucleus"/>
    <property type="evidence" value="ECO:0007669"/>
    <property type="project" value="UniProtKB-SubCell"/>
</dbReference>
<feature type="compositionally biased region" description="Basic and acidic residues" evidence="20">
    <location>
        <begin position="689"/>
        <end position="704"/>
    </location>
</feature>
<evidence type="ECO:0000259" key="21">
    <source>
        <dbReference type="PROSITE" id="PS50016"/>
    </source>
</evidence>
<feature type="region of interest" description="Disordered" evidence="20">
    <location>
        <begin position="1102"/>
        <end position="1202"/>
    </location>
</feature>
<dbReference type="CDD" id="cd15618">
    <property type="entry name" value="PHD1_MOZ_MORF"/>
    <property type="match status" value="1"/>
</dbReference>
<evidence type="ECO:0000313" key="24">
    <source>
        <dbReference type="EMBL" id="CAI8040393.1"/>
    </source>
</evidence>
<feature type="compositionally biased region" description="Basic residues" evidence="20">
    <location>
        <begin position="901"/>
        <end position="913"/>
    </location>
</feature>
<name>A0AA35T2Q7_GEOBA</name>
<dbReference type="Proteomes" id="UP001174909">
    <property type="component" value="Unassembled WGS sequence"/>
</dbReference>
<dbReference type="InterPro" id="IPR050603">
    <property type="entry name" value="MYST_HAT"/>
</dbReference>
<dbReference type="GO" id="GO:0003712">
    <property type="term" value="F:transcription coregulator activity"/>
    <property type="evidence" value="ECO:0007669"/>
    <property type="project" value="TreeGrafter"/>
</dbReference>
<evidence type="ECO:0000313" key="25">
    <source>
        <dbReference type="Proteomes" id="UP001174909"/>
    </source>
</evidence>
<feature type="compositionally biased region" description="Basic and acidic residues" evidence="20">
    <location>
        <begin position="1050"/>
        <end position="1066"/>
    </location>
</feature>
<dbReference type="SUPFAM" id="SSF55729">
    <property type="entry name" value="Acyl-CoA N-acyltransferases (Nat)"/>
    <property type="match status" value="1"/>
</dbReference>
<feature type="compositionally biased region" description="Polar residues" evidence="20">
    <location>
        <begin position="760"/>
        <end position="769"/>
    </location>
</feature>
<keyword evidence="9" id="KW-0677">Repeat</keyword>
<feature type="compositionally biased region" description="Acidic residues" evidence="20">
    <location>
        <begin position="705"/>
        <end position="716"/>
    </location>
</feature>
<feature type="domain" description="SAMD1-like winged helix (WH)" evidence="23">
    <location>
        <begin position="21"/>
        <end position="97"/>
    </location>
</feature>
<dbReference type="Gene3D" id="1.10.10.10">
    <property type="entry name" value="Winged helix-like DNA-binding domain superfamily/Winged helix DNA-binding domain"/>
    <property type="match status" value="1"/>
</dbReference>
<dbReference type="FunFam" id="1.10.10.10:FF:000123">
    <property type="entry name" value="Histone acetyltransferase"/>
    <property type="match status" value="1"/>
</dbReference>